<keyword evidence="4" id="KW-1185">Reference proteome</keyword>
<organism evidence="3 4">
    <name type="scientific">Teladorsagia circumcincta</name>
    <name type="common">Brown stomach worm</name>
    <name type="synonym">Ostertagia circumcincta</name>
    <dbReference type="NCBI Taxonomy" id="45464"/>
    <lineage>
        <taxon>Eukaryota</taxon>
        <taxon>Metazoa</taxon>
        <taxon>Ecdysozoa</taxon>
        <taxon>Nematoda</taxon>
        <taxon>Chromadorea</taxon>
        <taxon>Rhabditida</taxon>
        <taxon>Rhabditina</taxon>
        <taxon>Rhabditomorpha</taxon>
        <taxon>Strongyloidea</taxon>
        <taxon>Trichostrongylidae</taxon>
        <taxon>Teladorsagia</taxon>
    </lineage>
</organism>
<dbReference type="Pfam" id="PF00786">
    <property type="entry name" value="PBD"/>
    <property type="match status" value="1"/>
</dbReference>
<dbReference type="InterPro" id="IPR000095">
    <property type="entry name" value="CRIB_dom"/>
</dbReference>
<evidence type="ECO:0000313" key="4">
    <source>
        <dbReference type="Proteomes" id="UP000230423"/>
    </source>
</evidence>
<feature type="region of interest" description="Disordered" evidence="1">
    <location>
        <begin position="245"/>
        <end position="268"/>
    </location>
</feature>
<gene>
    <name evidence="3" type="ORF">TELCIR_12043</name>
</gene>
<evidence type="ECO:0000256" key="1">
    <source>
        <dbReference type="SAM" id="MobiDB-lite"/>
    </source>
</evidence>
<dbReference type="Proteomes" id="UP000230423">
    <property type="component" value="Unassembled WGS sequence"/>
</dbReference>
<dbReference type="InterPro" id="IPR036936">
    <property type="entry name" value="CRIB_dom_sf"/>
</dbReference>
<dbReference type="PROSITE" id="PS50108">
    <property type="entry name" value="CRIB"/>
    <property type="match status" value="1"/>
</dbReference>
<dbReference type="OrthoDB" id="5877200at2759"/>
<evidence type="ECO:0000259" key="2">
    <source>
        <dbReference type="PROSITE" id="PS50108"/>
    </source>
</evidence>
<feature type="region of interest" description="Disordered" evidence="1">
    <location>
        <begin position="57"/>
        <end position="92"/>
    </location>
</feature>
<dbReference type="EMBL" id="KZ348397">
    <property type="protein sequence ID" value="PIO66249.1"/>
    <property type="molecule type" value="Genomic_DNA"/>
</dbReference>
<feature type="region of interest" description="Disordered" evidence="1">
    <location>
        <begin position="117"/>
        <end position="137"/>
    </location>
</feature>
<feature type="domain" description="CRIB" evidence="2">
    <location>
        <begin position="28"/>
        <end position="41"/>
    </location>
</feature>
<dbReference type="AlphaFoldDB" id="A0A2G9U7K5"/>
<dbReference type="Gene3D" id="3.90.810.10">
    <property type="entry name" value="CRIB domain"/>
    <property type="match status" value="1"/>
</dbReference>
<evidence type="ECO:0000313" key="3">
    <source>
        <dbReference type="EMBL" id="PIO66249.1"/>
    </source>
</evidence>
<reference evidence="3 4" key="1">
    <citation type="submission" date="2015-09" db="EMBL/GenBank/DDBJ databases">
        <title>Draft genome of the parasitic nematode Teladorsagia circumcincta isolate WARC Sus (inbred).</title>
        <authorList>
            <person name="Mitreva M."/>
        </authorList>
    </citation>
    <scope>NUCLEOTIDE SEQUENCE [LARGE SCALE GENOMIC DNA]</scope>
    <source>
        <strain evidence="3 4">S</strain>
    </source>
</reference>
<feature type="region of interest" description="Disordered" evidence="1">
    <location>
        <begin position="1"/>
        <end position="31"/>
    </location>
</feature>
<feature type="region of interest" description="Disordered" evidence="1">
    <location>
        <begin position="178"/>
        <end position="198"/>
    </location>
</feature>
<sequence>MDDDEKFTVPLPAPRKSSSSKIDKKSTISPPFNFRHVSHVGMDFKSEDVRRAIRPMSKLEELDSLPVAPTLASPSDGYEKVSPRSSQQSADLVDVSWYQNVSSVRSANELSIHTYKNIEDEKRRPQAPTSPLKALSEHQIRTPEKVEQQYAPSLVLERPDVLGEMKLRLDDAIPVSSSVHSQSTPAKATLVESPEVKPRTHWLSDLPAEEQKRISGLWQQATGEIEVPDDSIAVKKAIAMFEARLRNPKPPRPPPPRRHAPPPPISMGAEVKCEQKSLNEINDGKKDESAVADSEKSVISQDSEDACTVQHVTVQTVPTGGEKLLEKVNEETAEVTCIQPSVVQLPEYSVEECILNLSLIGLNTTSEASCDENRSCVSVERSEGTFVACETATEIDRRPNHDTSVVELFWKKFKRKY</sequence>
<accession>A0A2G9U7K5</accession>
<dbReference type="CDD" id="cd00132">
    <property type="entry name" value="CRIB"/>
    <property type="match status" value="1"/>
</dbReference>
<protein>
    <submittedName>
        <fullName evidence="3">p21-Rho-binding domain protein</fullName>
    </submittedName>
</protein>
<name>A0A2G9U7K5_TELCI</name>
<proteinExistence type="predicted"/>